<feature type="region of interest" description="Disordered" evidence="6">
    <location>
        <begin position="343"/>
        <end position="385"/>
    </location>
</feature>
<sequence>MVRTFDLTDVATDARPPRGPIPGRARGKGPRRGKPKNALDGWIILDKPIGLTSTQALAAVKRLFLPQKAGHAGTLDPLASGLLPLALGEATKTVPFVVDGAKTYRFTVTWGAATDTDDSDGTVIATSDVRPTREAIEAALGAFIGEVSQVPPRYSAIKIDGQRAYDLAREGEVVELKPRIVTITRLEIVGEPAADSVTLEADCGKGTYVRSIARDLGEALGTRGHVSALRRTRVGPFGAADMITLEDLRALAADDPQAAVDRVLRRPSDALLDLPAIEIDRNAAGRLRRGQSTLLRPGDLADPRLVPSGDIRAMLGGDLVALCSAQAGELYPVRVFRNPRRRLTVPVGPAPANSMPMESTPMDSTHIDSAPIPDAQPASPDTGPN</sequence>
<organism evidence="9 10">
    <name type="scientific">Acuticoccus mangrovi</name>
    <dbReference type="NCBI Taxonomy" id="2796142"/>
    <lineage>
        <taxon>Bacteria</taxon>
        <taxon>Pseudomonadati</taxon>
        <taxon>Pseudomonadota</taxon>
        <taxon>Alphaproteobacteria</taxon>
        <taxon>Hyphomicrobiales</taxon>
        <taxon>Amorphaceae</taxon>
        <taxon>Acuticoccus</taxon>
    </lineage>
</organism>
<dbReference type="Pfam" id="PF16198">
    <property type="entry name" value="TruB_C_2"/>
    <property type="match status" value="1"/>
</dbReference>
<dbReference type="Pfam" id="PF01509">
    <property type="entry name" value="TruB_N"/>
    <property type="match status" value="1"/>
</dbReference>
<feature type="domain" description="tRNA pseudouridylate synthase B C-terminal" evidence="8">
    <location>
        <begin position="210"/>
        <end position="272"/>
    </location>
</feature>
<comment type="function">
    <text evidence="5">Responsible for synthesis of pseudouridine from uracil-55 in the psi GC loop of transfer RNAs.</text>
</comment>
<name>A0A934IVK0_9HYPH</name>
<dbReference type="EC" id="5.4.99.25" evidence="5"/>
<dbReference type="Proteomes" id="UP000609531">
    <property type="component" value="Unassembled WGS sequence"/>
</dbReference>
<dbReference type="InterPro" id="IPR020103">
    <property type="entry name" value="PsdUridine_synth_cat_dom_sf"/>
</dbReference>
<dbReference type="CDD" id="cd02573">
    <property type="entry name" value="PseudoU_synth_EcTruB"/>
    <property type="match status" value="1"/>
</dbReference>
<feature type="domain" description="Pseudouridine synthase II N-terminal" evidence="7">
    <location>
        <begin position="61"/>
        <end position="209"/>
    </location>
</feature>
<proteinExistence type="inferred from homology"/>
<reference evidence="9" key="1">
    <citation type="submission" date="2020-12" db="EMBL/GenBank/DDBJ databases">
        <title>Bacterial taxonomy.</title>
        <authorList>
            <person name="Pan X."/>
        </authorList>
    </citation>
    <scope>NUCLEOTIDE SEQUENCE</scope>
    <source>
        <strain evidence="9">B2012</strain>
    </source>
</reference>
<dbReference type="AlphaFoldDB" id="A0A934IVK0"/>
<evidence type="ECO:0000256" key="4">
    <source>
        <dbReference type="ARBA" id="ARBA00023235"/>
    </source>
</evidence>
<gene>
    <name evidence="5 9" type="primary">truB</name>
    <name evidence="9" type="ORF">JCR33_24150</name>
</gene>
<protein>
    <recommendedName>
        <fullName evidence="5">tRNA pseudouridine synthase B</fullName>
        <ecNumber evidence="5">5.4.99.25</ecNumber>
    </recommendedName>
    <alternativeName>
        <fullName evidence="5">tRNA pseudouridine(55) synthase</fullName>
        <shortName evidence="5">Psi55 synthase</shortName>
    </alternativeName>
    <alternativeName>
        <fullName evidence="5">tRNA pseudouridylate synthase</fullName>
    </alternativeName>
    <alternativeName>
        <fullName evidence="5">tRNA-uridine isomerase</fullName>
    </alternativeName>
</protein>
<dbReference type="InterPro" id="IPR032819">
    <property type="entry name" value="TruB_C"/>
</dbReference>
<dbReference type="InterPro" id="IPR014780">
    <property type="entry name" value="tRNA_psdUridine_synth_TruB"/>
</dbReference>
<feature type="active site" description="Nucleophile" evidence="5">
    <location>
        <position position="76"/>
    </location>
</feature>
<comment type="similarity">
    <text evidence="2 5">Belongs to the pseudouridine synthase TruB family. Type 1 subfamily.</text>
</comment>
<evidence type="ECO:0000313" key="10">
    <source>
        <dbReference type="Proteomes" id="UP000609531"/>
    </source>
</evidence>
<evidence type="ECO:0000256" key="3">
    <source>
        <dbReference type="ARBA" id="ARBA00022694"/>
    </source>
</evidence>
<dbReference type="RefSeq" id="WP_198884716.1">
    <property type="nucleotide sequence ID" value="NZ_JAEKJA010000042.1"/>
</dbReference>
<dbReference type="EMBL" id="JAEKJA010000042">
    <property type="protein sequence ID" value="MBJ3778815.1"/>
    <property type="molecule type" value="Genomic_DNA"/>
</dbReference>
<feature type="region of interest" description="Disordered" evidence="6">
    <location>
        <begin position="1"/>
        <end position="37"/>
    </location>
</feature>
<accession>A0A934IVK0</accession>
<evidence type="ECO:0000313" key="9">
    <source>
        <dbReference type="EMBL" id="MBJ3778815.1"/>
    </source>
</evidence>
<dbReference type="NCBIfam" id="TIGR00431">
    <property type="entry name" value="TruB"/>
    <property type="match status" value="1"/>
</dbReference>
<dbReference type="GO" id="GO:0031119">
    <property type="term" value="P:tRNA pseudouridine synthesis"/>
    <property type="evidence" value="ECO:0007669"/>
    <property type="project" value="UniProtKB-UniRule"/>
</dbReference>
<keyword evidence="10" id="KW-1185">Reference proteome</keyword>
<comment type="caution">
    <text evidence="9">The sequence shown here is derived from an EMBL/GenBank/DDBJ whole genome shotgun (WGS) entry which is preliminary data.</text>
</comment>
<evidence type="ECO:0000256" key="6">
    <source>
        <dbReference type="SAM" id="MobiDB-lite"/>
    </source>
</evidence>
<dbReference type="PANTHER" id="PTHR13767">
    <property type="entry name" value="TRNA-PSEUDOURIDINE SYNTHASE"/>
    <property type="match status" value="1"/>
</dbReference>
<dbReference type="InterPro" id="IPR002501">
    <property type="entry name" value="PsdUridine_synth_N"/>
</dbReference>
<dbReference type="Gene3D" id="3.30.2350.10">
    <property type="entry name" value="Pseudouridine synthase"/>
    <property type="match status" value="1"/>
</dbReference>
<evidence type="ECO:0000259" key="8">
    <source>
        <dbReference type="Pfam" id="PF16198"/>
    </source>
</evidence>
<keyword evidence="3 5" id="KW-0819">tRNA processing</keyword>
<evidence type="ECO:0000259" key="7">
    <source>
        <dbReference type="Pfam" id="PF01509"/>
    </source>
</evidence>
<dbReference type="PANTHER" id="PTHR13767:SF2">
    <property type="entry name" value="PSEUDOURIDYLATE SYNTHASE TRUB1"/>
    <property type="match status" value="1"/>
</dbReference>
<dbReference type="GO" id="GO:0160148">
    <property type="term" value="F:tRNA pseudouridine(55) synthase activity"/>
    <property type="evidence" value="ECO:0007669"/>
    <property type="project" value="UniProtKB-EC"/>
</dbReference>
<dbReference type="SUPFAM" id="SSF55120">
    <property type="entry name" value="Pseudouridine synthase"/>
    <property type="match status" value="1"/>
</dbReference>
<evidence type="ECO:0000256" key="5">
    <source>
        <dbReference type="HAMAP-Rule" id="MF_01080"/>
    </source>
</evidence>
<dbReference type="HAMAP" id="MF_01080">
    <property type="entry name" value="TruB_bact"/>
    <property type="match status" value="1"/>
</dbReference>
<dbReference type="GO" id="GO:1990481">
    <property type="term" value="P:mRNA pseudouridine synthesis"/>
    <property type="evidence" value="ECO:0007669"/>
    <property type="project" value="TreeGrafter"/>
</dbReference>
<comment type="catalytic activity">
    <reaction evidence="1 5">
        <text>uridine(55) in tRNA = pseudouridine(55) in tRNA</text>
        <dbReference type="Rhea" id="RHEA:42532"/>
        <dbReference type="Rhea" id="RHEA-COMP:10101"/>
        <dbReference type="Rhea" id="RHEA-COMP:10102"/>
        <dbReference type="ChEBI" id="CHEBI:65314"/>
        <dbReference type="ChEBI" id="CHEBI:65315"/>
        <dbReference type="EC" id="5.4.99.25"/>
    </reaction>
</comment>
<dbReference type="GO" id="GO:0003723">
    <property type="term" value="F:RNA binding"/>
    <property type="evidence" value="ECO:0007669"/>
    <property type="project" value="InterPro"/>
</dbReference>
<evidence type="ECO:0000256" key="2">
    <source>
        <dbReference type="ARBA" id="ARBA00005642"/>
    </source>
</evidence>
<feature type="compositionally biased region" description="Basic residues" evidence="6">
    <location>
        <begin position="25"/>
        <end position="35"/>
    </location>
</feature>
<keyword evidence="4 5" id="KW-0413">Isomerase</keyword>
<evidence type="ECO:0000256" key="1">
    <source>
        <dbReference type="ARBA" id="ARBA00000385"/>
    </source>
</evidence>